<feature type="non-terminal residue" evidence="2">
    <location>
        <position position="1"/>
    </location>
</feature>
<keyword evidence="1" id="KW-0812">Transmembrane</keyword>
<feature type="non-terminal residue" evidence="2">
    <location>
        <position position="210"/>
    </location>
</feature>
<dbReference type="EMBL" id="JAENGZ010000605">
    <property type="protein sequence ID" value="KAG6956479.1"/>
    <property type="molecule type" value="Genomic_DNA"/>
</dbReference>
<dbReference type="OrthoDB" id="106445at2759"/>
<feature type="transmembrane region" description="Helical" evidence="1">
    <location>
        <begin position="161"/>
        <end position="182"/>
    </location>
</feature>
<evidence type="ECO:0000256" key="1">
    <source>
        <dbReference type="SAM" id="Phobius"/>
    </source>
</evidence>
<name>A0A8T1U952_9STRA</name>
<comment type="caution">
    <text evidence="2">The sequence shown here is derived from an EMBL/GenBank/DDBJ whole genome shotgun (WGS) entry which is preliminary data.</text>
</comment>
<accession>A0A8T1U952</accession>
<proteinExistence type="predicted"/>
<feature type="transmembrane region" description="Helical" evidence="1">
    <location>
        <begin position="84"/>
        <end position="104"/>
    </location>
</feature>
<sequence>RLVLGLPITSGKTVVLATGVSAGYIGFALLLAALVGFPAPCLMLLCGIPFVITMGVLLVLMFGIAPFRSNSPLRPHLTKFPHFLTVHVNLLPIYPLFKVIYTFVPAERQAFVLLLLPVWKCGAKKYVGRAMHELEDYIPQIVGFRCGLLQHALRLRVHVQFWLCFGVGTGYCFGYFVLFVGISRASGNANVVCNLLRDNKNWSNNHVSNH</sequence>
<evidence type="ECO:0000313" key="2">
    <source>
        <dbReference type="EMBL" id="KAG6956479.1"/>
    </source>
</evidence>
<gene>
    <name evidence="2" type="ORF">JG687_00010573</name>
</gene>
<keyword evidence="1" id="KW-1133">Transmembrane helix</keyword>
<reference evidence="2" key="1">
    <citation type="submission" date="2021-01" db="EMBL/GenBank/DDBJ databases">
        <title>Phytophthora aleatoria, a newly-described species from Pinus radiata is distinct from Phytophthora cactorum isolates based on comparative genomics.</title>
        <authorList>
            <person name="Mcdougal R."/>
            <person name="Panda P."/>
            <person name="Williams N."/>
            <person name="Studholme D.J."/>
        </authorList>
    </citation>
    <scope>NUCLEOTIDE SEQUENCE</scope>
    <source>
        <strain evidence="2">NZFS 3830</strain>
    </source>
</reference>
<dbReference type="AlphaFoldDB" id="A0A8T1U952"/>
<protein>
    <submittedName>
        <fullName evidence="2">Uncharacterized protein</fullName>
    </submittedName>
</protein>
<dbReference type="Proteomes" id="UP000688947">
    <property type="component" value="Unassembled WGS sequence"/>
</dbReference>
<organism evidence="2 3">
    <name type="scientific">Phytophthora cactorum</name>
    <dbReference type="NCBI Taxonomy" id="29920"/>
    <lineage>
        <taxon>Eukaryota</taxon>
        <taxon>Sar</taxon>
        <taxon>Stramenopiles</taxon>
        <taxon>Oomycota</taxon>
        <taxon>Peronosporomycetes</taxon>
        <taxon>Peronosporales</taxon>
        <taxon>Peronosporaceae</taxon>
        <taxon>Phytophthora</taxon>
    </lineage>
</organism>
<keyword evidence="1" id="KW-0472">Membrane</keyword>
<feature type="transmembrane region" description="Helical" evidence="1">
    <location>
        <begin position="14"/>
        <end position="35"/>
    </location>
</feature>
<evidence type="ECO:0000313" key="3">
    <source>
        <dbReference type="Proteomes" id="UP000688947"/>
    </source>
</evidence>
<feature type="transmembrane region" description="Helical" evidence="1">
    <location>
        <begin position="42"/>
        <end position="64"/>
    </location>
</feature>
<dbReference type="VEuPathDB" id="FungiDB:PC110_g16151"/>